<dbReference type="AlphaFoldDB" id="A0A2P5E404"/>
<evidence type="ECO:0000313" key="2">
    <source>
        <dbReference type="EMBL" id="PON80268.1"/>
    </source>
</evidence>
<dbReference type="Gene3D" id="1.20.1280.50">
    <property type="match status" value="1"/>
</dbReference>
<evidence type="ECO:0000259" key="1">
    <source>
        <dbReference type="PROSITE" id="PS50181"/>
    </source>
</evidence>
<dbReference type="InterPro" id="IPR001810">
    <property type="entry name" value="F-box_dom"/>
</dbReference>
<organism evidence="2 3">
    <name type="scientific">Parasponia andersonii</name>
    <name type="common">Sponia andersonii</name>
    <dbReference type="NCBI Taxonomy" id="3476"/>
    <lineage>
        <taxon>Eukaryota</taxon>
        <taxon>Viridiplantae</taxon>
        <taxon>Streptophyta</taxon>
        <taxon>Embryophyta</taxon>
        <taxon>Tracheophyta</taxon>
        <taxon>Spermatophyta</taxon>
        <taxon>Magnoliopsida</taxon>
        <taxon>eudicotyledons</taxon>
        <taxon>Gunneridae</taxon>
        <taxon>Pentapetalae</taxon>
        <taxon>rosids</taxon>
        <taxon>fabids</taxon>
        <taxon>Rosales</taxon>
        <taxon>Cannabaceae</taxon>
        <taxon>Parasponia</taxon>
    </lineage>
</organism>
<dbReference type="GO" id="GO:0019005">
    <property type="term" value="C:SCF ubiquitin ligase complex"/>
    <property type="evidence" value="ECO:0007669"/>
    <property type="project" value="TreeGrafter"/>
</dbReference>
<dbReference type="InterPro" id="IPR039588">
    <property type="entry name" value="FBXO4"/>
</dbReference>
<dbReference type="GO" id="GO:0031146">
    <property type="term" value="P:SCF-dependent proteasomal ubiquitin-dependent protein catabolic process"/>
    <property type="evidence" value="ECO:0007669"/>
    <property type="project" value="InterPro"/>
</dbReference>
<sequence length="176" mass="20404">KKKEREREKMEQCEYIQKSLPNDIALKIASLLQVLDLCALGSCSRFWRELCKSDCLWESLAKERWPHKLSSSSSSNAPRMPTIQGELVLEALQCSKISDRQVCVKWWKIGRWFYGFRMRDESRIRSVSLADLTTAKEEEVLAVLYRGAIHEVLRVQISISDPSGTPWYHQSTQNQV</sequence>
<dbReference type="InterPro" id="IPR036047">
    <property type="entry name" value="F-box-like_dom_sf"/>
</dbReference>
<dbReference type="PROSITE" id="PS50181">
    <property type="entry name" value="FBOX"/>
    <property type="match status" value="1"/>
</dbReference>
<proteinExistence type="predicted"/>
<dbReference type="GO" id="GO:0000209">
    <property type="term" value="P:protein polyubiquitination"/>
    <property type="evidence" value="ECO:0007669"/>
    <property type="project" value="TreeGrafter"/>
</dbReference>
<evidence type="ECO:0000313" key="3">
    <source>
        <dbReference type="Proteomes" id="UP000237105"/>
    </source>
</evidence>
<accession>A0A2P5E404</accession>
<dbReference type="Proteomes" id="UP000237105">
    <property type="component" value="Unassembled WGS sequence"/>
</dbReference>
<keyword evidence="3" id="KW-1185">Reference proteome</keyword>
<reference evidence="3" key="1">
    <citation type="submission" date="2016-06" db="EMBL/GenBank/DDBJ databases">
        <title>Parallel loss of symbiosis genes in relatives of nitrogen-fixing non-legume Parasponia.</title>
        <authorList>
            <person name="Van Velzen R."/>
            <person name="Holmer R."/>
            <person name="Bu F."/>
            <person name="Rutten L."/>
            <person name="Van Zeijl A."/>
            <person name="Liu W."/>
            <person name="Santuari L."/>
            <person name="Cao Q."/>
            <person name="Sharma T."/>
            <person name="Shen D."/>
            <person name="Roswanjaya Y."/>
            <person name="Wardhani T."/>
            <person name="Kalhor M.S."/>
            <person name="Jansen J."/>
            <person name="Van den Hoogen J."/>
            <person name="Gungor B."/>
            <person name="Hartog M."/>
            <person name="Hontelez J."/>
            <person name="Verver J."/>
            <person name="Yang W.-C."/>
            <person name="Schijlen E."/>
            <person name="Repin R."/>
            <person name="Schilthuizen M."/>
            <person name="Schranz E."/>
            <person name="Heidstra R."/>
            <person name="Miyata K."/>
            <person name="Fedorova E."/>
            <person name="Kohlen W."/>
            <person name="Bisseling T."/>
            <person name="Smit S."/>
            <person name="Geurts R."/>
        </authorList>
    </citation>
    <scope>NUCLEOTIDE SEQUENCE [LARGE SCALE GENOMIC DNA]</scope>
    <source>
        <strain evidence="3">cv. WU1-14</strain>
    </source>
</reference>
<feature type="non-terminal residue" evidence="2">
    <location>
        <position position="1"/>
    </location>
</feature>
<feature type="domain" description="F-box" evidence="1">
    <location>
        <begin position="14"/>
        <end position="60"/>
    </location>
</feature>
<name>A0A2P5E404_PARAD</name>
<dbReference type="Pfam" id="PF12937">
    <property type="entry name" value="F-box-like"/>
    <property type="match status" value="1"/>
</dbReference>
<dbReference type="OrthoDB" id="3219396at2759"/>
<protein>
    <submittedName>
        <fullName evidence="2">F-box domain containing protein</fullName>
    </submittedName>
</protein>
<dbReference type="STRING" id="3476.A0A2P5E404"/>
<dbReference type="EMBL" id="JXTB01000002">
    <property type="protein sequence ID" value="PON80268.1"/>
    <property type="molecule type" value="Genomic_DNA"/>
</dbReference>
<dbReference type="SUPFAM" id="SSF81383">
    <property type="entry name" value="F-box domain"/>
    <property type="match status" value="1"/>
</dbReference>
<dbReference type="PANTHER" id="PTHR16008">
    <property type="entry name" value="F-BOX ONLY PROTEIN 4"/>
    <property type="match status" value="1"/>
</dbReference>
<gene>
    <name evidence="2" type="ORF">PanWU01x14_007180</name>
</gene>
<comment type="caution">
    <text evidence="2">The sequence shown here is derived from an EMBL/GenBank/DDBJ whole genome shotgun (WGS) entry which is preliminary data.</text>
</comment>
<dbReference type="SMART" id="SM00256">
    <property type="entry name" value="FBOX"/>
    <property type="match status" value="1"/>
</dbReference>
<dbReference type="PANTHER" id="PTHR16008:SF4">
    <property type="entry name" value="F-BOX ONLY PROTEIN 4"/>
    <property type="match status" value="1"/>
</dbReference>